<dbReference type="EMBL" id="WOTH01000001">
    <property type="protein sequence ID" value="NHO52485.1"/>
    <property type="molecule type" value="Genomic_DNA"/>
</dbReference>
<dbReference type="RefSeq" id="WP_166312619.1">
    <property type="nucleotide sequence ID" value="NZ_WOTH01000001.1"/>
</dbReference>
<evidence type="ECO:0000313" key="2">
    <source>
        <dbReference type="EMBL" id="NHO52485.1"/>
    </source>
</evidence>
<organism evidence="2 3">
    <name type="scientific">Acetobacter estunensis</name>
    <dbReference type="NCBI Taxonomy" id="104097"/>
    <lineage>
        <taxon>Bacteria</taxon>
        <taxon>Pseudomonadati</taxon>
        <taxon>Pseudomonadota</taxon>
        <taxon>Alphaproteobacteria</taxon>
        <taxon>Acetobacterales</taxon>
        <taxon>Acetobacteraceae</taxon>
        <taxon>Acetobacter</taxon>
    </lineage>
</organism>
<protein>
    <recommendedName>
        <fullName evidence="1">COQ9 C-terminal domain-containing protein</fullName>
    </recommendedName>
</protein>
<dbReference type="Gene3D" id="1.10.357.10">
    <property type="entry name" value="Tetracycline Repressor, domain 2"/>
    <property type="match status" value="1"/>
</dbReference>
<evidence type="ECO:0000313" key="3">
    <source>
        <dbReference type="Proteomes" id="UP000597459"/>
    </source>
</evidence>
<dbReference type="Pfam" id="PF08511">
    <property type="entry name" value="COQ9"/>
    <property type="match status" value="1"/>
</dbReference>
<accession>A0A967B432</accession>
<comment type="caution">
    <text evidence="2">The sequence shown here is derived from an EMBL/GenBank/DDBJ whole genome shotgun (WGS) entry which is preliminary data.</text>
</comment>
<dbReference type="AlphaFoldDB" id="A0A967B432"/>
<evidence type="ECO:0000259" key="1">
    <source>
        <dbReference type="Pfam" id="PF08511"/>
    </source>
</evidence>
<dbReference type="InterPro" id="IPR013718">
    <property type="entry name" value="COQ9_C"/>
</dbReference>
<proteinExistence type="predicted"/>
<dbReference type="Proteomes" id="UP000597459">
    <property type="component" value="Unassembled WGS sequence"/>
</dbReference>
<keyword evidence="3" id="KW-1185">Reference proteome</keyword>
<reference evidence="2" key="1">
    <citation type="submission" date="2019-11" db="EMBL/GenBank/DDBJ databases">
        <title>Description of new Acetobacter species.</title>
        <authorList>
            <person name="Cleenwerck I."/>
            <person name="Sombolestani A.S."/>
        </authorList>
    </citation>
    <scope>NUCLEOTIDE SEQUENCE</scope>
    <source>
        <strain evidence="2">LMG 1626</strain>
    </source>
</reference>
<gene>
    <name evidence="2" type="ORF">GOB87_00690</name>
</gene>
<name>A0A967B432_9PROT</name>
<feature type="domain" description="COQ9 C-terminal" evidence="1">
    <location>
        <begin position="139"/>
        <end position="185"/>
    </location>
</feature>
<sequence length="221" mass="24296">MSLKEKALHFAMGAGYSLMQTMTPPTLDHDPEREEALWKLAAQAGEKGWTLAALREVAGGDADLLFPGGPAEMVEAWADLVDREMVRRAQQAFDVGAYPRLSERVRHCVLERLDILEPFRAAERRACGIALSPCSGTASGRMLARTVDAIWRAAEDTSGGITWVTKRVSLATVYVPTFLAWLGGSDRRVVEQVLDAGLARARAVGMVRKRMEKFSPFHRAA</sequence>